<dbReference type="AlphaFoldDB" id="A0A0D4CKD0"/>
<sequence>MVYQKDYTTIYTINGREYEVTAPALFDSETDEMIPDVELDDQAAEIARQRYRDDLGLLSPNDLKKYRAKIGLTQRNLAELTGLSPNTIALYEAGAFPTKANNHLLKALINNDDVLMDYMADTSNKYSDELVSKVNAYFKQADYLIPESSDTPKFTAVQLTNWLRIENYLERDLDENVDPLTQMKAIKLLYFAYGRFLVSARSKLFSSPIIHLQYGPLITEVHKEFNGQRVLDIDKPDEQAFEDYNLVSQDREIMELLTKVNNDYLNYSAYWLSKQTHQPGSPWSLTLDHEVIKDQLIFEAFKNGNDC</sequence>
<evidence type="ECO:0000259" key="1">
    <source>
        <dbReference type="PROSITE" id="PS50943"/>
    </source>
</evidence>
<dbReference type="EMBL" id="CP011013">
    <property type="protein sequence ID" value="AJT50558.1"/>
    <property type="molecule type" value="Genomic_DNA"/>
</dbReference>
<reference evidence="2 3" key="1">
    <citation type="journal article" date="2012" name="J. Bacteriol.">
        <title>Genome sequence of Lactobacillus mucosae LM1, isolated from piglet feces.</title>
        <authorList>
            <person name="Lee J.H."/>
            <person name="Valeriano V.D."/>
            <person name="Shin Y.R."/>
            <person name="Chae J.P."/>
            <person name="Kim G.B."/>
            <person name="Ham J.S."/>
            <person name="Chun J."/>
            <person name="Kang D.K."/>
        </authorList>
    </citation>
    <scope>NUCLEOTIDE SEQUENCE [LARGE SCALE GENOMIC DNA]</scope>
    <source>
        <strain evidence="2 3">LM1</strain>
    </source>
</reference>
<dbReference type="InterPro" id="IPR001387">
    <property type="entry name" value="Cro/C1-type_HTH"/>
</dbReference>
<evidence type="ECO:0000313" key="2">
    <source>
        <dbReference type="EMBL" id="AJT50558.1"/>
    </source>
</evidence>
<dbReference type="SUPFAM" id="SSF47413">
    <property type="entry name" value="lambda repressor-like DNA-binding domains"/>
    <property type="match status" value="1"/>
</dbReference>
<organism evidence="2 3">
    <name type="scientific">Limosilactobacillus mucosae LM1</name>
    <dbReference type="NCBI Taxonomy" id="1130798"/>
    <lineage>
        <taxon>Bacteria</taxon>
        <taxon>Bacillati</taxon>
        <taxon>Bacillota</taxon>
        <taxon>Bacilli</taxon>
        <taxon>Lactobacillales</taxon>
        <taxon>Lactobacillaceae</taxon>
        <taxon>Limosilactobacillus</taxon>
    </lineage>
</organism>
<dbReference type="GO" id="GO:0003677">
    <property type="term" value="F:DNA binding"/>
    <property type="evidence" value="ECO:0007669"/>
    <property type="project" value="InterPro"/>
</dbReference>
<dbReference type="Pfam" id="PF13274">
    <property type="entry name" value="SocA_Panacea"/>
    <property type="match status" value="1"/>
</dbReference>
<dbReference type="HOGENOM" id="CLU_1037424_0_0_9"/>
<dbReference type="Pfam" id="PF01381">
    <property type="entry name" value="HTH_3"/>
    <property type="match status" value="1"/>
</dbReference>
<proteinExistence type="predicted"/>
<dbReference type="STRING" id="1130798.LBLM1_05600"/>
<dbReference type="OrthoDB" id="3213544at2"/>
<accession>A0A0D4CKD0</accession>
<protein>
    <submittedName>
        <fullName evidence="2">Toxin-antitoxin system, antitoxin component, Xre domain protein</fullName>
    </submittedName>
</protein>
<dbReference type="CDD" id="cd00093">
    <property type="entry name" value="HTH_XRE"/>
    <property type="match status" value="1"/>
</dbReference>
<dbReference type="InterPro" id="IPR010982">
    <property type="entry name" value="Lambda_DNA-bd_dom_sf"/>
</dbReference>
<dbReference type="PROSITE" id="PS50943">
    <property type="entry name" value="HTH_CROC1"/>
    <property type="match status" value="1"/>
</dbReference>
<dbReference type="Gene3D" id="1.10.260.40">
    <property type="entry name" value="lambda repressor-like DNA-binding domains"/>
    <property type="match status" value="1"/>
</dbReference>
<dbReference type="InterPro" id="IPR025272">
    <property type="entry name" value="SocA_Panacea"/>
</dbReference>
<evidence type="ECO:0000313" key="3">
    <source>
        <dbReference type="Proteomes" id="UP000003645"/>
    </source>
</evidence>
<keyword evidence="3" id="KW-1185">Reference proteome</keyword>
<name>A0A0D4CKD0_LIMMU</name>
<gene>
    <name evidence="2" type="ORF">LBLM1_05600</name>
</gene>
<dbReference type="RefSeq" id="WP_006499455.1">
    <property type="nucleotide sequence ID" value="NZ_CP011013.1"/>
</dbReference>
<dbReference type="KEGG" id="lmu:LBLM1_05600"/>
<feature type="domain" description="HTH cro/C1-type" evidence="1">
    <location>
        <begin position="63"/>
        <end position="94"/>
    </location>
</feature>
<dbReference type="Proteomes" id="UP000003645">
    <property type="component" value="Chromosome"/>
</dbReference>